<dbReference type="RefSeq" id="WP_142834780.1">
    <property type="nucleotide sequence ID" value="NZ_VFSV01000016.1"/>
</dbReference>
<gene>
    <name evidence="1" type="ORF">FEV53_10545</name>
</gene>
<sequence>MSEQFGELREHVTRIVSTSPIRAVRLCNRHGFDIAHVYRGHFVLSPKIEPSLLPLREVPFDMWTLYHGEGLPVATARTCFNTVRVAILGVAVDSEGIVLTNETLTSQLGHCRSVSDVIDHLIHCAGRYAFVVVGQSVARVYGDPGNTLGFVHDPESGRVGSTLDLVLNRAEEPNTSYPLSPARIGVTGAYFAFGETQDRVVRRVLANHFLDLTTGKSERFWPTGDEVFEICHTDKQAQEEVLGEIIARHQQVIATLAEQFNPTFLPLTGGRESRLLLACGLDAMPHIDMLFTHVTNFANSLDQTSATLLAALVARKLRVINGIEAVRSFESTHDVLREFTIAKLRIGARFEGGATQDMIARLAVTESIPRGGIVLRGYGTDILKASFWSARAQHCRTELPKPEHVLKMMRLAGPASTNIQSHTGRYWRNPEMQDRFAIWQSSLPENAQPRLYEFSFLEQAQTYRTGVGMYQMARNFYLSPGNDRRIIGMMAALPPDLRQSMVFHETIYRMLGREDLGRVPYVNKLKDMSPDERAALGHVPYKELKTFAPENQLA</sequence>
<accession>A0A547Q029</accession>
<dbReference type="AlphaFoldDB" id="A0A547Q029"/>
<evidence type="ECO:0000313" key="2">
    <source>
        <dbReference type="Proteomes" id="UP000318590"/>
    </source>
</evidence>
<dbReference type="EMBL" id="VFSV01000016">
    <property type="protein sequence ID" value="TRD19734.1"/>
    <property type="molecule type" value="Genomic_DNA"/>
</dbReference>
<organism evidence="1 2">
    <name type="scientific">Palleronia caenipelagi</name>
    <dbReference type="NCBI Taxonomy" id="2489174"/>
    <lineage>
        <taxon>Bacteria</taxon>
        <taxon>Pseudomonadati</taxon>
        <taxon>Pseudomonadota</taxon>
        <taxon>Alphaproteobacteria</taxon>
        <taxon>Rhodobacterales</taxon>
        <taxon>Roseobacteraceae</taxon>
        <taxon>Palleronia</taxon>
    </lineage>
</organism>
<reference evidence="1 2" key="1">
    <citation type="submission" date="2019-06" db="EMBL/GenBank/DDBJ databases">
        <title>Paenimaribius caenipelagi gen. nov., sp. nov., isolated from a tidal flat.</title>
        <authorList>
            <person name="Yoon J.-H."/>
        </authorList>
    </citation>
    <scope>NUCLEOTIDE SEQUENCE [LARGE SCALE GENOMIC DNA]</scope>
    <source>
        <strain evidence="1 2">JBTF-M29</strain>
    </source>
</reference>
<proteinExistence type="predicted"/>
<keyword evidence="2" id="KW-1185">Reference proteome</keyword>
<comment type="caution">
    <text evidence="1">The sequence shown here is derived from an EMBL/GenBank/DDBJ whole genome shotgun (WGS) entry which is preliminary data.</text>
</comment>
<evidence type="ECO:0000313" key="1">
    <source>
        <dbReference type="EMBL" id="TRD19734.1"/>
    </source>
</evidence>
<protein>
    <submittedName>
        <fullName evidence="1">Uncharacterized protein</fullName>
    </submittedName>
</protein>
<dbReference type="Proteomes" id="UP000318590">
    <property type="component" value="Unassembled WGS sequence"/>
</dbReference>
<name>A0A547Q029_9RHOB</name>
<dbReference type="OrthoDB" id="8335492at2"/>